<evidence type="ECO:0000259" key="3">
    <source>
        <dbReference type="Pfam" id="PF05368"/>
    </source>
</evidence>
<proteinExistence type="inferred from homology"/>
<dbReference type="Gene3D" id="3.90.25.10">
    <property type="entry name" value="UDP-galactose 4-epimerase, domain 1"/>
    <property type="match status" value="1"/>
</dbReference>
<organism evidence="4 5">
    <name type="scientific">Hypocrea virens (strain Gv29-8 / FGSC 10586)</name>
    <name type="common">Gliocladium virens</name>
    <name type="synonym">Trichoderma virens</name>
    <dbReference type="NCBI Taxonomy" id="413071"/>
    <lineage>
        <taxon>Eukaryota</taxon>
        <taxon>Fungi</taxon>
        <taxon>Dikarya</taxon>
        <taxon>Ascomycota</taxon>
        <taxon>Pezizomycotina</taxon>
        <taxon>Sordariomycetes</taxon>
        <taxon>Hypocreomycetidae</taxon>
        <taxon>Hypocreales</taxon>
        <taxon>Hypocreaceae</taxon>
        <taxon>Trichoderma</taxon>
    </lineage>
</organism>
<dbReference type="GeneID" id="25796513"/>
<dbReference type="InterPro" id="IPR036291">
    <property type="entry name" value="NAD(P)-bd_dom_sf"/>
</dbReference>
<evidence type="ECO:0000256" key="2">
    <source>
        <dbReference type="ARBA" id="ARBA00022857"/>
    </source>
</evidence>
<dbReference type="CDD" id="cd05251">
    <property type="entry name" value="NmrA_like_SDR_a"/>
    <property type="match status" value="1"/>
</dbReference>
<evidence type="ECO:0000313" key="5">
    <source>
        <dbReference type="Proteomes" id="UP000007115"/>
    </source>
</evidence>
<dbReference type="InterPro" id="IPR008030">
    <property type="entry name" value="NmrA-like"/>
</dbReference>
<dbReference type="InParanoid" id="G9MFT8"/>
<dbReference type="GO" id="GO:0005634">
    <property type="term" value="C:nucleus"/>
    <property type="evidence" value="ECO:0007669"/>
    <property type="project" value="TreeGrafter"/>
</dbReference>
<dbReference type="VEuPathDB" id="FungiDB:TRIVIDRAFT_63701"/>
<evidence type="ECO:0000256" key="1">
    <source>
        <dbReference type="ARBA" id="ARBA00006328"/>
    </source>
</evidence>
<dbReference type="OrthoDB" id="300709at2759"/>
<dbReference type="OMA" id="PYIDITE"/>
<dbReference type="SUPFAM" id="SSF51735">
    <property type="entry name" value="NAD(P)-binding Rossmann-fold domains"/>
    <property type="match status" value="1"/>
</dbReference>
<dbReference type="Gene3D" id="3.40.50.720">
    <property type="entry name" value="NAD(P)-binding Rossmann-like Domain"/>
    <property type="match status" value="1"/>
</dbReference>
<dbReference type="STRING" id="413071.G9MFT8"/>
<reference evidence="4 5" key="1">
    <citation type="journal article" date="2011" name="Genome Biol.">
        <title>Comparative genome sequence analysis underscores mycoparasitism as the ancestral life style of Trichoderma.</title>
        <authorList>
            <person name="Kubicek C.P."/>
            <person name="Herrera-Estrella A."/>
            <person name="Seidl-Seiboth V."/>
            <person name="Martinez D.A."/>
            <person name="Druzhinina I.S."/>
            <person name="Thon M."/>
            <person name="Zeilinger S."/>
            <person name="Casas-Flores S."/>
            <person name="Horwitz B.A."/>
            <person name="Mukherjee P.K."/>
            <person name="Mukherjee M."/>
            <person name="Kredics L."/>
            <person name="Alcaraz L.D."/>
            <person name="Aerts A."/>
            <person name="Antal Z."/>
            <person name="Atanasova L."/>
            <person name="Cervantes-Badillo M.G."/>
            <person name="Challacombe J."/>
            <person name="Chertkov O."/>
            <person name="McCluskey K."/>
            <person name="Coulpier F."/>
            <person name="Deshpande N."/>
            <person name="von Doehren H."/>
            <person name="Ebbole D.J."/>
            <person name="Esquivel-Naranjo E.U."/>
            <person name="Fekete E."/>
            <person name="Flipphi M."/>
            <person name="Glaser F."/>
            <person name="Gomez-Rodriguez E.Y."/>
            <person name="Gruber S."/>
            <person name="Han C."/>
            <person name="Henrissat B."/>
            <person name="Hermosa R."/>
            <person name="Hernandez-Onate M."/>
            <person name="Karaffa L."/>
            <person name="Kosti I."/>
            <person name="Le Crom S."/>
            <person name="Lindquist E."/>
            <person name="Lucas S."/>
            <person name="Luebeck M."/>
            <person name="Luebeck P.S."/>
            <person name="Margeot A."/>
            <person name="Metz B."/>
            <person name="Misra M."/>
            <person name="Nevalainen H."/>
            <person name="Omann M."/>
            <person name="Packer N."/>
            <person name="Perrone G."/>
            <person name="Uresti-Rivera E.E."/>
            <person name="Salamov A."/>
            <person name="Schmoll M."/>
            <person name="Seiboth B."/>
            <person name="Shapiro H."/>
            <person name="Sukno S."/>
            <person name="Tamayo-Ramos J.A."/>
            <person name="Tisch D."/>
            <person name="Wiest A."/>
            <person name="Wilkinson H.H."/>
            <person name="Zhang M."/>
            <person name="Coutinho P.M."/>
            <person name="Kenerley C.M."/>
            <person name="Monte E."/>
            <person name="Baker S.E."/>
            <person name="Grigoriev I.V."/>
        </authorList>
    </citation>
    <scope>NUCLEOTIDE SEQUENCE [LARGE SCALE GENOMIC DNA]</scope>
    <source>
        <strain evidence="5">Gv29-8 / FGSC 10586</strain>
    </source>
</reference>
<keyword evidence="2" id="KW-0521">NADP</keyword>
<dbReference type="PANTHER" id="PTHR42748:SF11">
    <property type="entry name" value="NMRA-LIKE DOMAIN-CONTAINING PROTEIN"/>
    <property type="match status" value="1"/>
</dbReference>
<dbReference type="Proteomes" id="UP000007115">
    <property type="component" value="Unassembled WGS sequence"/>
</dbReference>
<feature type="domain" description="NmrA-like" evidence="3">
    <location>
        <begin position="3"/>
        <end position="302"/>
    </location>
</feature>
<protein>
    <recommendedName>
        <fullName evidence="3">NmrA-like domain-containing protein</fullName>
    </recommendedName>
</protein>
<comment type="caution">
    <text evidence="4">The sequence shown here is derived from an EMBL/GenBank/DDBJ whole genome shotgun (WGS) entry which is preliminary data.</text>
</comment>
<dbReference type="AlphaFoldDB" id="G9MFT8"/>
<dbReference type="eggNOG" id="ENOG502R80G">
    <property type="taxonomic scope" value="Eukaryota"/>
</dbReference>
<dbReference type="HOGENOM" id="CLU_007383_8_1_1"/>
<comment type="similarity">
    <text evidence="1">Belongs to the NmrA-type oxidoreductase family.</text>
</comment>
<evidence type="ECO:0000313" key="4">
    <source>
        <dbReference type="EMBL" id="EHK26389.1"/>
    </source>
</evidence>
<gene>
    <name evidence="4" type="ORF">TRIVIDRAFT_63701</name>
</gene>
<sequence>MDKRLLIVFGVTGNQGGSVANFVLDDPDLSMRYTVRGITRSPSSPKAQNLRDKGAEIVQGDLDDPSSLKSALANAHTVFALTNTQDSGNTVAIEMTQAKVLCSELLQAKVNFVIWSSLPYAREISKGELDVKHFDVKAEIEQYIRNLPIKSSFFTPAYFMQNLINFRMAPRSSPTEDETYVISNCCNQDTLMPLIDVTDTGKWVGAMLAEPEQHEGKAIAAGENLYTWAEIAKIFSQVSGKDVRFQHISDEAFRSNLPEGLRDDLLDMYQLFRDYGYYGMTMKDDVAWGAKQAKGRLTSLEEVLKRESLNLD</sequence>
<dbReference type="Pfam" id="PF05368">
    <property type="entry name" value="NmrA"/>
    <property type="match status" value="1"/>
</dbReference>
<name>G9MFT8_HYPVG</name>
<dbReference type="InterPro" id="IPR051164">
    <property type="entry name" value="NmrA-like_oxidored"/>
</dbReference>
<accession>G9MFT8</accession>
<dbReference type="RefSeq" id="XP_013960599.1">
    <property type="nucleotide sequence ID" value="XM_014105124.1"/>
</dbReference>
<keyword evidence="5" id="KW-1185">Reference proteome</keyword>
<dbReference type="EMBL" id="ABDF02000002">
    <property type="protein sequence ID" value="EHK26389.1"/>
    <property type="molecule type" value="Genomic_DNA"/>
</dbReference>
<dbReference type="PANTHER" id="PTHR42748">
    <property type="entry name" value="NITROGEN METABOLITE REPRESSION PROTEIN NMRA FAMILY MEMBER"/>
    <property type="match status" value="1"/>
</dbReference>